<gene>
    <name evidence="2" type="ORF">PV04_03331</name>
</gene>
<dbReference type="Proteomes" id="UP000054266">
    <property type="component" value="Unassembled WGS sequence"/>
</dbReference>
<keyword evidence="3" id="KW-1185">Reference proteome</keyword>
<sequence>MSSTPPAATASSPTASSNAAYGSTTTPPTATASDPTAQSNAAYGSTTTPSAAAASGLTATSDVLRGISATPKADESIALGFGLLYPFVDENDGLLKMFVDVKGNGIDQIFSVARIGSGKGVGGYGLEATPSQTNPPVTTYVSRYSFTDQQTLISKWQNYATDWATHTLPPDCIEGCFEYLLRDNKNLLDETVLSNWAVWLRVNSHLSSPPPVTTPPPESESPQTDSTLPASTGSESLPTIGNFGPNGLPTIPVVSGTPDSPTVADPSNSNPAGPDPAKGTLHPVFDDNALKMYVKFNGGGNNLELTVDKIGVGGGTGGYILNSRQTNVSLDSSWLPVSTFKINDLQTLISKWQAYPGDWSTHTLPPSCSEGCFEYFLRDNIPLLDETVMNDYSKFLFTKGRLTDPNTPAMATSSPTPGPAGSAATADAGSTAERPFVYSGRRIDPSYGQPFIFSGRRIIPSYGQPFIYSGLSINPSYGQPFIYSGLSINPSYGQSFVFSGRRIIPSYGQPFVFSGLRININ</sequence>
<feature type="compositionally biased region" description="Pro residues" evidence="1">
    <location>
        <begin position="208"/>
        <end position="219"/>
    </location>
</feature>
<feature type="region of interest" description="Disordered" evidence="1">
    <location>
        <begin position="206"/>
        <end position="281"/>
    </location>
</feature>
<feature type="compositionally biased region" description="Low complexity" evidence="1">
    <location>
        <begin position="411"/>
        <end position="428"/>
    </location>
</feature>
<feature type="compositionally biased region" description="Polar residues" evidence="1">
    <location>
        <begin position="257"/>
        <end position="271"/>
    </location>
</feature>
<accession>A0A0D2E9Z1</accession>
<protein>
    <submittedName>
        <fullName evidence="2">Uncharacterized protein</fullName>
    </submittedName>
</protein>
<dbReference type="EMBL" id="KN846957">
    <property type="protein sequence ID" value="KIW71127.1"/>
    <property type="molecule type" value="Genomic_DNA"/>
</dbReference>
<evidence type="ECO:0000313" key="3">
    <source>
        <dbReference type="Proteomes" id="UP000054266"/>
    </source>
</evidence>
<evidence type="ECO:0000313" key="2">
    <source>
        <dbReference type="EMBL" id="KIW71127.1"/>
    </source>
</evidence>
<feature type="region of interest" description="Disordered" evidence="1">
    <location>
        <begin position="1"/>
        <end position="48"/>
    </location>
</feature>
<feature type="compositionally biased region" description="Polar residues" evidence="1">
    <location>
        <begin position="228"/>
        <end position="239"/>
    </location>
</feature>
<dbReference type="HOGENOM" id="CLU_522729_0_0_1"/>
<organism evidence="2 3">
    <name type="scientific">Phialophora macrospora</name>
    <dbReference type="NCBI Taxonomy" id="1851006"/>
    <lineage>
        <taxon>Eukaryota</taxon>
        <taxon>Fungi</taxon>
        <taxon>Dikarya</taxon>
        <taxon>Ascomycota</taxon>
        <taxon>Pezizomycotina</taxon>
        <taxon>Eurotiomycetes</taxon>
        <taxon>Chaetothyriomycetidae</taxon>
        <taxon>Chaetothyriales</taxon>
        <taxon>Herpotrichiellaceae</taxon>
        <taxon>Phialophora</taxon>
    </lineage>
</organism>
<evidence type="ECO:0000256" key="1">
    <source>
        <dbReference type="SAM" id="MobiDB-lite"/>
    </source>
</evidence>
<reference evidence="2 3" key="1">
    <citation type="submission" date="2015-01" db="EMBL/GenBank/DDBJ databases">
        <title>The Genome Sequence of Capronia semiimmersa CBS27337.</title>
        <authorList>
            <consortium name="The Broad Institute Genomics Platform"/>
            <person name="Cuomo C."/>
            <person name="de Hoog S."/>
            <person name="Gorbushina A."/>
            <person name="Stielow B."/>
            <person name="Teixiera M."/>
            <person name="Abouelleil A."/>
            <person name="Chapman S.B."/>
            <person name="Priest M."/>
            <person name="Young S.K."/>
            <person name="Wortman J."/>
            <person name="Nusbaum C."/>
            <person name="Birren B."/>
        </authorList>
    </citation>
    <scope>NUCLEOTIDE SEQUENCE [LARGE SCALE GENOMIC DNA]</scope>
    <source>
        <strain evidence="2 3">CBS 27337</strain>
    </source>
</reference>
<dbReference type="AlphaFoldDB" id="A0A0D2E9Z1"/>
<feature type="region of interest" description="Disordered" evidence="1">
    <location>
        <begin position="406"/>
        <end position="428"/>
    </location>
</feature>
<proteinExistence type="predicted"/>
<name>A0A0D2E9Z1_9EURO</name>